<keyword evidence="2" id="KW-0378">Hydrolase</keyword>
<dbReference type="GO" id="GO:0016787">
    <property type="term" value="F:hydrolase activity"/>
    <property type="evidence" value="ECO:0007669"/>
    <property type="project" value="UniProtKB-KW"/>
</dbReference>
<evidence type="ECO:0000313" key="2">
    <source>
        <dbReference type="EMBL" id="MEN3067675.1"/>
    </source>
</evidence>
<dbReference type="RefSeq" id="WP_345918985.1">
    <property type="nucleotide sequence ID" value="NZ_JBDIVE010000002.1"/>
</dbReference>
<protein>
    <submittedName>
        <fullName evidence="2">NUDIX hydrolase</fullName>
        <ecNumber evidence="2">3.6.-.-</ecNumber>
    </submittedName>
</protein>
<accession>A0ABU9YVF7</accession>
<dbReference type="PANTHER" id="PTHR43222:SF2">
    <property type="entry name" value="NUDIX HYDROLASE 23, CHLOROPLASTIC"/>
    <property type="match status" value="1"/>
</dbReference>
<evidence type="ECO:0000313" key="3">
    <source>
        <dbReference type="Proteomes" id="UP001410394"/>
    </source>
</evidence>
<keyword evidence="3" id="KW-1185">Reference proteome</keyword>
<dbReference type="SUPFAM" id="SSF55811">
    <property type="entry name" value="Nudix"/>
    <property type="match status" value="1"/>
</dbReference>
<dbReference type="Proteomes" id="UP001410394">
    <property type="component" value="Unassembled WGS sequence"/>
</dbReference>
<gene>
    <name evidence="2" type="ORF">ABDB84_04225</name>
</gene>
<dbReference type="InterPro" id="IPR000086">
    <property type="entry name" value="NUDIX_hydrolase_dom"/>
</dbReference>
<dbReference type="InterPro" id="IPR029401">
    <property type="entry name" value="Nudix_N"/>
</dbReference>
<dbReference type="PROSITE" id="PS51462">
    <property type="entry name" value="NUDIX"/>
    <property type="match status" value="1"/>
</dbReference>
<dbReference type="Pfam" id="PF14803">
    <property type="entry name" value="Zn_ribbon_Nudix"/>
    <property type="match status" value="1"/>
</dbReference>
<dbReference type="CDD" id="cd04511">
    <property type="entry name" value="NUDIX_Hydrolase"/>
    <property type="match status" value="1"/>
</dbReference>
<dbReference type="Gene3D" id="2.20.70.10">
    <property type="match status" value="1"/>
</dbReference>
<comment type="caution">
    <text evidence="2">The sequence shown here is derived from an EMBL/GenBank/DDBJ whole genome shotgun (WGS) entry which is preliminary data.</text>
</comment>
<dbReference type="Gene3D" id="3.90.79.10">
    <property type="entry name" value="Nucleoside Triphosphate Pyrophosphohydrolase"/>
    <property type="match status" value="1"/>
</dbReference>
<dbReference type="EMBL" id="JBDIVE010000002">
    <property type="protein sequence ID" value="MEN3067675.1"/>
    <property type="molecule type" value="Genomic_DNA"/>
</dbReference>
<dbReference type="InterPro" id="IPR015797">
    <property type="entry name" value="NUDIX_hydrolase-like_dom_sf"/>
</dbReference>
<reference evidence="2 3" key="1">
    <citation type="journal article" date="2018" name="Int. J. Syst. Evol. Microbiol.">
        <title>Uliginosibacterium sediminicola sp. nov., isolated from freshwater sediment.</title>
        <authorList>
            <person name="Hwang W.M."/>
            <person name="Kim S.M."/>
            <person name="Kang K."/>
            <person name="Ahn T.Y."/>
        </authorList>
    </citation>
    <scope>NUCLEOTIDE SEQUENCE [LARGE SCALE GENOMIC DNA]</scope>
    <source>
        <strain evidence="2 3">M1-21</strain>
    </source>
</reference>
<dbReference type="EC" id="3.6.-.-" evidence="2"/>
<feature type="domain" description="Nudix hydrolase" evidence="1">
    <location>
        <begin position="34"/>
        <end position="159"/>
    </location>
</feature>
<organism evidence="2 3">
    <name type="scientific">Uliginosibacterium sediminicola</name>
    <dbReference type="NCBI Taxonomy" id="2024550"/>
    <lineage>
        <taxon>Bacteria</taxon>
        <taxon>Pseudomonadati</taxon>
        <taxon>Pseudomonadota</taxon>
        <taxon>Betaproteobacteria</taxon>
        <taxon>Rhodocyclales</taxon>
        <taxon>Zoogloeaceae</taxon>
        <taxon>Uliginosibacterium</taxon>
    </lineage>
</organism>
<dbReference type="Pfam" id="PF00293">
    <property type="entry name" value="NUDIX"/>
    <property type="match status" value="1"/>
</dbReference>
<dbReference type="PANTHER" id="PTHR43222">
    <property type="entry name" value="NUDIX HYDROLASE 23"/>
    <property type="match status" value="1"/>
</dbReference>
<sequence>MHFCTRCGGPVSLRVPAGDSNLRHVCDVCGNIHYLNPKVVVGTLSEWEGKVMLCRRGIEPRYGLWTLPAGFMEMGETTAQGALRETYEEACARPELIDLFTLINVTHISQIHMLYRARLLTPDFAAGEESLEVRLFDEAEIPWEQIAFRSMAATLRCYFEDRARGQFQFHPIDLPPPEAG</sequence>
<name>A0ABU9YVF7_9RHOO</name>
<evidence type="ECO:0000259" key="1">
    <source>
        <dbReference type="PROSITE" id="PS51462"/>
    </source>
</evidence>
<proteinExistence type="predicted"/>